<dbReference type="InterPro" id="IPR056672">
    <property type="entry name" value="DUF7770"/>
</dbReference>
<dbReference type="Pfam" id="PF24968">
    <property type="entry name" value="DUF7770"/>
    <property type="match status" value="1"/>
</dbReference>
<feature type="domain" description="DUF7770" evidence="1">
    <location>
        <begin position="26"/>
        <end position="176"/>
    </location>
</feature>
<reference evidence="2 3" key="1">
    <citation type="submission" date="2023-01" db="EMBL/GenBank/DDBJ databases">
        <title>Analysis of 21 Apiospora genomes using comparative genomics revels a genus with tremendous synthesis potential of carbohydrate active enzymes and secondary metabolites.</title>
        <authorList>
            <person name="Sorensen T."/>
        </authorList>
    </citation>
    <scope>NUCLEOTIDE SEQUENCE [LARGE SCALE GENOMIC DNA]</scope>
    <source>
        <strain evidence="2 3">CBS 117206</strain>
    </source>
</reference>
<organism evidence="2 3">
    <name type="scientific">Apiospora kogelbergensis</name>
    <dbReference type="NCBI Taxonomy" id="1337665"/>
    <lineage>
        <taxon>Eukaryota</taxon>
        <taxon>Fungi</taxon>
        <taxon>Dikarya</taxon>
        <taxon>Ascomycota</taxon>
        <taxon>Pezizomycotina</taxon>
        <taxon>Sordariomycetes</taxon>
        <taxon>Xylariomycetidae</taxon>
        <taxon>Amphisphaeriales</taxon>
        <taxon>Apiosporaceae</taxon>
        <taxon>Apiospora</taxon>
    </lineage>
</organism>
<evidence type="ECO:0000313" key="3">
    <source>
        <dbReference type="Proteomes" id="UP001392437"/>
    </source>
</evidence>
<comment type="caution">
    <text evidence="2">The sequence shown here is derived from an EMBL/GenBank/DDBJ whole genome shotgun (WGS) entry which is preliminary data.</text>
</comment>
<dbReference type="Proteomes" id="UP001392437">
    <property type="component" value="Unassembled WGS sequence"/>
</dbReference>
<evidence type="ECO:0000313" key="2">
    <source>
        <dbReference type="EMBL" id="KAK8131883.1"/>
    </source>
</evidence>
<sequence>MTAILDSNWDIETSYEALQAEVTKFHICALRNEFNKGEDDQPPTNHWVVCLETSPDSCIMLDMVPGYGEDGLRGKIHVTALPRQFTDETLRYFTYLPTSRISVTAVLESTQTAGRQIYTFSPEWEGCRYWISVVVDDLETAGHLESGASKHALDKLSLYWVNPEGQEPREMNKGTFP</sequence>
<dbReference type="AlphaFoldDB" id="A0AAW0RAM7"/>
<evidence type="ECO:0000259" key="1">
    <source>
        <dbReference type="Pfam" id="PF24968"/>
    </source>
</evidence>
<dbReference type="EMBL" id="JAQQWP010000001">
    <property type="protein sequence ID" value="KAK8131883.1"/>
    <property type="molecule type" value="Genomic_DNA"/>
</dbReference>
<keyword evidence="3" id="KW-1185">Reference proteome</keyword>
<accession>A0AAW0RAM7</accession>
<protein>
    <recommendedName>
        <fullName evidence="1">DUF7770 domain-containing protein</fullName>
    </recommendedName>
</protein>
<name>A0AAW0RAM7_9PEZI</name>
<gene>
    <name evidence="2" type="ORF">PG999_000056</name>
</gene>
<proteinExistence type="predicted"/>